<proteinExistence type="predicted"/>
<evidence type="ECO:0000256" key="9">
    <source>
        <dbReference type="ARBA" id="ARBA00023136"/>
    </source>
</evidence>
<protein>
    <submittedName>
        <fullName evidence="11">Putative multiple sugar transport system ATP-binding protein</fullName>
    </submittedName>
</protein>
<keyword evidence="3" id="KW-1003">Cell membrane</keyword>
<evidence type="ECO:0000256" key="4">
    <source>
        <dbReference type="ARBA" id="ARBA00022597"/>
    </source>
</evidence>
<dbReference type="CDD" id="cd03215">
    <property type="entry name" value="ABC_Carb_Monos_II"/>
    <property type="match status" value="1"/>
</dbReference>
<evidence type="ECO:0000256" key="1">
    <source>
        <dbReference type="ARBA" id="ARBA00004202"/>
    </source>
</evidence>
<dbReference type="PANTHER" id="PTHR43790:SF1">
    <property type="entry name" value="XYLOSE IMPORT ATP-BINDING PROTEIN XYLG"/>
    <property type="match status" value="1"/>
</dbReference>
<evidence type="ECO:0000259" key="10">
    <source>
        <dbReference type="PROSITE" id="PS50893"/>
    </source>
</evidence>
<evidence type="ECO:0000256" key="7">
    <source>
        <dbReference type="ARBA" id="ARBA00022840"/>
    </source>
</evidence>
<dbReference type="PANTHER" id="PTHR43790">
    <property type="entry name" value="CARBOHYDRATE TRANSPORT ATP-BINDING PROTEIN MG119-RELATED"/>
    <property type="match status" value="1"/>
</dbReference>
<dbReference type="GO" id="GO:0016887">
    <property type="term" value="F:ATP hydrolysis activity"/>
    <property type="evidence" value="ECO:0007669"/>
    <property type="project" value="InterPro"/>
</dbReference>
<dbReference type="Proteomes" id="UP000199159">
    <property type="component" value="Unassembled WGS sequence"/>
</dbReference>
<dbReference type="SMART" id="SM00382">
    <property type="entry name" value="AAA"/>
    <property type="match status" value="2"/>
</dbReference>
<dbReference type="GO" id="GO:0005524">
    <property type="term" value="F:ATP binding"/>
    <property type="evidence" value="ECO:0007669"/>
    <property type="project" value="UniProtKB-KW"/>
</dbReference>
<evidence type="ECO:0000256" key="8">
    <source>
        <dbReference type="ARBA" id="ARBA00022967"/>
    </source>
</evidence>
<dbReference type="AlphaFoldDB" id="A0A1H0PYV0"/>
<dbReference type="InterPro" id="IPR050107">
    <property type="entry name" value="ABC_carbohydrate_import_ATPase"/>
</dbReference>
<keyword evidence="2" id="KW-0813">Transport</keyword>
<dbReference type="InterPro" id="IPR003439">
    <property type="entry name" value="ABC_transporter-like_ATP-bd"/>
</dbReference>
<feature type="domain" description="ABC transporter" evidence="10">
    <location>
        <begin position="263"/>
        <end position="503"/>
    </location>
</feature>
<sequence length="506" mass="55230">MSEYILEMNQISKEFPGVKALSNVNFKVEKGEIHFLVGENGAGKSTLMKVLSGVYPHGSYSGDIVYNGNVQQFNKITDSVDVGIAIIYQELALFPDLSVYENIFVGNEIQKGGVMNWNKAIAEAKKMLDKVGLKVNPEALIKDLGVGKQQLIEIAKALSKEVKLLILDEPTAALNEDDSANLLELLLELKKQGITSIMISHKLKEVTAIADKATVLRDGETICTLDGSKGEITEDAIIKNMVGREIEDIYPKRPKKDIGENILELTNWTAYDPQLGRNVANNVNLHVKKGEIVGIAGLMGSGRTELALSIFGNAAKYKIQGDLFVKGQAVKLKHPSEAIKAGIAYVTEDRKGDGLFLQQDIKNNISIGNLNNISPKGVVNENEEIVIAQGYRESLTIKTPSLQQLVGKLSGGNQQKVSLGKWLFVGPELLILDEPTRGIDVGAKFEIYTVMNELINRGMSIIMISSELGEVLGMSDRVYVMAEGEIKGELSSGEANQEKIMELATQ</sequence>
<keyword evidence="12" id="KW-1185">Reference proteome</keyword>
<keyword evidence="8" id="KW-1278">Translocase</keyword>
<dbReference type="PROSITE" id="PS00211">
    <property type="entry name" value="ABC_TRANSPORTER_1"/>
    <property type="match status" value="1"/>
</dbReference>
<dbReference type="OrthoDB" id="9771863at2"/>
<keyword evidence="9" id="KW-0472">Membrane</keyword>
<evidence type="ECO:0000313" key="11">
    <source>
        <dbReference type="EMBL" id="SDP10371.1"/>
    </source>
</evidence>
<evidence type="ECO:0000256" key="2">
    <source>
        <dbReference type="ARBA" id="ARBA00022448"/>
    </source>
</evidence>
<name>A0A1H0PYV0_9BACI</name>
<comment type="subcellular location">
    <subcellularLocation>
        <location evidence="1">Cell membrane</location>
        <topology evidence="1">Peripheral membrane protein</topology>
    </subcellularLocation>
</comment>
<dbReference type="RefSeq" id="WP_090849612.1">
    <property type="nucleotide sequence ID" value="NZ_FNJU01000001.1"/>
</dbReference>
<dbReference type="FunFam" id="3.40.50.300:FF:000127">
    <property type="entry name" value="Ribose import ATP-binding protein RbsA"/>
    <property type="match status" value="1"/>
</dbReference>
<dbReference type="Gene3D" id="3.40.50.300">
    <property type="entry name" value="P-loop containing nucleotide triphosphate hydrolases"/>
    <property type="match status" value="2"/>
</dbReference>
<dbReference type="Pfam" id="PF00005">
    <property type="entry name" value="ABC_tran"/>
    <property type="match status" value="2"/>
</dbReference>
<keyword evidence="4 11" id="KW-0762">Sugar transport</keyword>
<dbReference type="GO" id="GO:0005886">
    <property type="term" value="C:plasma membrane"/>
    <property type="evidence" value="ECO:0007669"/>
    <property type="project" value="UniProtKB-SubCell"/>
</dbReference>
<keyword evidence="7 11" id="KW-0067">ATP-binding</keyword>
<evidence type="ECO:0000256" key="3">
    <source>
        <dbReference type="ARBA" id="ARBA00022475"/>
    </source>
</evidence>
<evidence type="ECO:0000256" key="5">
    <source>
        <dbReference type="ARBA" id="ARBA00022737"/>
    </source>
</evidence>
<gene>
    <name evidence="11" type="ORF">SAMN05216565_101526</name>
</gene>
<dbReference type="SUPFAM" id="SSF52540">
    <property type="entry name" value="P-loop containing nucleoside triphosphate hydrolases"/>
    <property type="match status" value="2"/>
</dbReference>
<keyword evidence="6" id="KW-0547">Nucleotide-binding</keyword>
<dbReference type="PROSITE" id="PS50893">
    <property type="entry name" value="ABC_TRANSPORTER_2"/>
    <property type="match status" value="2"/>
</dbReference>
<evidence type="ECO:0000313" key="12">
    <source>
        <dbReference type="Proteomes" id="UP000199159"/>
    </source>
</evidence>
<dbReference type="InterPro" id="IPR003593">
    <property type="entry name" value="AAA+_ATPase"/>
</dbReference>
<dbReference type="InterPro" id="IPR017871">
    <property type="entry name" value="ABC_transporter-like_CS"/>
</dbReference>
<organism evidence="11 12">
    <name type="scientific">Litchfieldia salsa</name>
    <dbReference type="NCBI Taxonomy" id="930152"/>
    <lineage>
        <taxon>Bacteria</taxon>
        <taxon>Bacillati</taxon>
        <taxon>Bacillota</taxon>
        <taxon>Bacilli</taxon>
        <taxon>Bacillales</taxon>
        <taxon>Bacillaceae</taxon>
        <taxon>Litchfieldia</taxon>
    </lineage>
</organism>
<dbReference type="EMBL" id="FNJU01000001">
    <property type="protein sequence ID" value="SDP10371.1"/>
    <property type="molecule type" value="Genomic_DNA"/>
</dbReference>
<dbReference type="STRING" id="930152.SAMN05216565_101526"/>
<dbReference type="InterPro" id="IPR027417">
    <property type="entry name" value="P-loop_NTPase"/>
</dbReference>
<evidence type="ECO:0000256" key="6">
    <source>
        <dbReference type="ARBA" id="ARBA00022741"/>
    </source>
</evidence>
<accession>A0A1H0PYV0</accession>
<feature type="domain" description="ABC transporter" evidence="10">
    <location>
        <begin position="6"/>
        <end position="243"/>
    </location>
</feature>
<keyword evidence="5" id="KW-0677">Repeat</keyword>
<reference evidence="12" key="1">
    <citation type="submission" date="2016-10" db="EMBL/GenBank/DDBJ databases">
        <authorList>
            <person name="Varghese N."/>
            <person name="Submissions S."/>
        </authorList>
    </citation>
    <scope>NUCLEOTIDE SEQUENCE [LARGE SCALE GENOMIC DNA]</scope>
    <source>
        <strain evidence="12">IBRC-M10078</strain>
    </source>
</reference>
<dbReference type="CDD" id="cd03216">
    <property type="entry name" value="ABC_Carb_Monos_I"/>
    <property type="match status" value="1"/>
</dbReference>